<accession>A0AAV6TTF6</accession>
<comment type="caution">
    <text evidence="1">The sequence shown here is derived from an EMBL/GenBank/DDBJ whole genome shotgun (WGS) entry which is preliminary data.</text>
</comment>
<keyword evidence="2" id="KW-1185">Reference proteome</keyword>
<dbReference type="Proteomes" id="UP000827092">
    <property type="component" value="Unassembled WGS sequence"/>
</dbReference>
<reference evidence="1 2" key="1">
    <citation type="journal article" date="2022" name="Nat. Ecol. Evol.">
        <title>A masculinizing supergene underlies an exaggerated male reproductive morph in a spider.</title>
        <authorList>
            <person name="Hendrickx F."/>
            <person name="De Corte Z."/>
            <person name="Sonet G."/>
            <person name="Van Belleghem S.M."/>
            <person name="Kostlbacher S."/>
            <person name="Vangestel C."/>
        </authorList>
    </citation>
    <scope>NUCLEOTIDE SEQUENCE [LARGE SCALE GENOMIC DNA]</scope>
    <source>
        <strain evidence="1">W744_W776</strain>
    </source>
</reference>
<protein>
    <submittedName>
        <fullName evidence="1">Uncharacterized protein</fullName>
    </submittedName>
</protein>
<name>A0AAV6TTF6_9ARAC</name>
<evidence type="ECO:0000313" key="1">
    <source>
        <dbReference type="EMBL" id="KAG8175222.1"/>
    </source>
</evidence>
<sequence>MNRILSNKAEHGYLYNIIEEDHPWNHAVYLKWEEFPLLQGQVFHELHQIAKEFAERHTEHYDATMLYLLQFYALLVNSDHSNWVTIEYLGNCNKDHQYAIHINWEGVRE</sequence>
<dbReference type="EMBL" id="JAFNEN010001048">
    <property type="protein sequence ID" value="KAG8175222.1"/>
    <property type="molecule type" value="Genomic_DNA"/>
</dbReference>
<dbReference type="AlphaFoldDB" id="A0AAV6TTF6"/>
<evidence type="ECO:0000313" key="2">
    <source>
        <dbReference type="Proteomes" id="UP000827092"/>
    </source>
</evidence>
<gene>
    <name evidence="1" type="ORF">JTE90_022645</name>
</gene>
<proteinExistence type="predicted"/>
<organism evidence="1 2">
    <name type="scientific">Oedothorax gibbosus</name>
    <dbReference type="NCBI Taxonomy" id="931172"/>
    <lineage>
        <taxon>Eukaryota</taxon>
        <taxon>Metazoa</taxon>
        <taxon>Ecdysozoa</taxon>
        <taxon>Arthropoda</taxon>
        <taxon>Chelicerata</taxon>
        <taxon>Arachnida</taxon>
        <taxon>Araneae</taxon>
        <taxon>Araneomorphae</taxon>
        <taxon>Entelegynae</taxon>
        <taxon>Araneoidea</taxon>
        <taxon>Linyphiidae</taxon>
        <taxon>Erigoninae</taxon>
        <taxon>Oedothorax</taxon>
    </lineage>
</organism>